<proteinExistence type="predicted"/>
<keyword evidence="1" id="KW-0378">Hydrolase</keyword>
<comment type="caution">
    <text evidence="1">The sequence shown here is derived from an EMBL/GenBank/DDBJ whole genome shotgun (WGS) entry which is preliminary data.</text>
</comment>
<dbReference type="EMBL" id="MU393446">
    <property type="protein sequence ID" value="KAI4867585.1"/>
    <property type="molecule type" value="Genomic_DNA"/>
</dbReference>
<sequence>MAEQEKPIILLIHGAWHIPLHYRYLIDGIRNRGYTVLAPSLITTGYDDSIIGKTHLDAASQIREFLLPYVEQGRSVVVVGHSYGGLVATQAVVGLTLEERSARGLAGGVTSLVYISALIKPENSRFKPGVPYPFGWTDLKKLEMAQDFAKAHLYQDVEQQRGDEALRLLVFQSAITYVPDALNEASEVRAAKTYVVCKKDKIVLPENQYKRAKAAGAQVVELECGHSPFLLEKETAALVDIVIKAAGE</sequence>
<accession>A0ACB9Z8U3</accession>
<reference evidence="1 2" key="1">
    <citation type="journal article" date="2022" name="New Phytol.">
        <title>Ecological generalism drives hyperdiversity of secondary metabolite gene clusters in xylarialean endophytes.</title>
        <authorList>
            <person name="Franco M.E.E."/>
            <person name="Wisecaver J.H."/>
            <person name="Arnold A.E."/>
            <person name="Ju Y.M."/>
            <person name="Slot J.C."/>
            <person name="Ahrendt S."/>
            <person name="Moore L.P."/>
            <person name="Eastman K.E."/>
            <person name="Scott K."/>
            <person name="Konkel Z."/>
            <person name="Mondo S.J."/>
            <person name="Kuo A."/>
            <person name="Hayes R.D."/>
            <person name="Haridas S."/>
            <person name="Andreopoulos B."/>
            <person name="Riley R."/>
            <person name="LaButti K."/>
            <person name="Pangilinan J."/>
            <person name="Lipzen A."/>
            <person name="Amirebrahimi M."/>
            <person name="Yan J."/>
            <person name="Adam C."/>
            <person name="Keymanesh K."/>
            <person name="Ng V."/>
            <person name="Louie K."/>
            <person name="Northen T."/>
            <person name="Drula E."/>
            <person name="Henrissat B."/>
            <person name="Hsieh H.M."/>
            <person name="Youens-Clark K."/>
            <person name="Lutzoni F."/>
            <person name="Miadlikowska J."/>
            <person name="Eastwood D.C."/>
            <person name="Hamelin R.C."/>
            <person name="Grigoriev I.V."/>
            <person name="U'Ren J.M."/>
        </authorList>
    </citation>
    <scope>NUCLEOTIDE SEQUENCE [LARGE SCALE GENOMIC DNA]</scope>
    <source>
        <strain evidence="1 2">CBS 119005</strain>
    </source>
</reference>
<keyword evidence="2" id="KW-1185">Reference proteome</keyword>
<dbReference type="Proteomes" id="UP001497700">
    <property type="component" value="Unassembled WGS sequence"/>
</dbReference>
<evidence type="ECO:0000313" key="2">
    <source>
        <dbReference type="Proteomes" id="UP001497700"/>
    </source>
</evidence>
<name>A0ACB9Z8U3_9PEZI</name>
<gene>
    <name evidence="1" type="ORF">F4820DRAFT_446028</name>
</gene>
<evidence type="ECO:0000313" key="1">
    <source>
        <dbReference type="EMBL" id="KAI4867585.1"/>
    </source>
</evidence>
<protein>
    <submittedName>
        <fullName evidence="1">Alpha/beta hydrolase fold-1</fullName>
    </submittedName>
</protein>
<organism evidence="1 2">
    <name type="scientific">Hypoxylon rubiginosum</name>
    <dbReference type="NCBI Taxonomy" id="110542"/>
    <lineage>
        <taxon>Eukaryota</taxon>
        <taxon>Fungi</taxon>
        <taxon>Dikarya</taxon>
        <taxon>Ascomycota</taxon>
        <taxon>Pezizomycotina</taxon>
        <taxon>Sordariomycetes</taxon>
        <taxon>Xylariomycetidae</taxon>
        <taxon>Xylariales</taxon>
        <taxon>Hypoxylaceae</taxon>
        <taxon>Hypoxylon</taxon>
    </lineage>
</organism>